<reference evidence="1 2" key="1">
    <citation type="journal article" date="2022" name="DNA Res.">
        <title>Chromosomal-level genome assembly of the orchid tree Bauhinia variegata (Leguminosae; Cercidoideae) supports the allotetraploid origin hypothesis of Bauhinia.</title>
        <authorList>
            <person name="Zhong Y."/>
            <person name="Chen Y."/>
            <person name="Zheng D."/>
            <person name="Pang J."/>
            <person name="Liu Y."/>
            <person name="Luo S."/>
            <person name="Meng S."/>
            <person name="Qian L."/>
            <person name="Wei D."/>
            <person name="Dai S."/>
            <person name="Zhou R."/>
        </authorList>
    </citation>
    <scope>NUCLEOTIDE SEQUENCE [LARGE SCALE GENOMIC DNA]</scope>
    <source>
        <strain evidence="1">BV-YZ2020</strain>
    </source>
</reference>
<name>A0ACB9KL29_BAUVA</name>
<dbReference type="Proteomes" id="UP000828941">
    <property type="component" value="Chromosome 14"/>
</dbReference>
<gene>
    <name evidence="1" type="ORF">L6164_037727</name>
</gene>
<organism evidence="1 2">
    <name type="scientific">Bauhinia variegata</name>
    <name type="common">Purple orchid tree</name>
    <name type="synonym">Phanera variegata</name>
    <dbReference type="NCBI Taxonomy" id="167791"/>
    <lineage>
        <taxon>Eukaryota</taxon>
        <taxon>Viridiplantae</taxon>
        <taxon>Streptophyta</taxon>
        <taxon>Embryophyta</taxon>
        <taxon>Tracheophyta</taxon>
        <taxon>Spermatophyta</taxon>
        <taxon>Magnoliopsida</taxon>
        <taxon>eudicotyledons</taxon>
        <taxon>Gunneridae</taxon>
        <taxon>Pentapetalae</taxon>
        <taxon>rosids</taxon>
        <taxon>fabids</taxon>
        <taxon>Fabales</taxon>
        <taxon>Fabaceae</taxon>
        <taxon>Cercidoideae</taxon>
        <taxon>Cercideae</taxon>
        <taxon>Bauhiniinae</taxon>
        <taxon>Bauhinia</taxon>
    </lineage>
</organism>
<evidence type="ECO:0000313" key="1">
    <source>
        <dbReference type="EMBL" id="KAI4297866.1"/>
    </source>
</evidence>
<evidence type="ECO:0000313" key="2">
    <source>
        <dbReference type="Proteomes" id="UP000828941"/>
    </source>
</evidence>
<comment type="caution">
    <text evidence="1">The sequence shown here is derived from an EMBL/GenBank/DDBJ whole genome shotgun (WGS) entry which is preliminary data.</text>
</comment>
<dbReference type="EMBL" id="CM039439">
    <property type="protein sequence ID" value="KAI4297866.1"/>
    <property type="molecule type" value="Genomic_DNA"/>
</dbReference>
<proteinExistence type="predicted"/>
<protein>
    <submittedName>
        <fullName evidence="1">Uncharacterized protein</fullName>
    </submittedName>
</protein>
<sequence>MTNFDLDFRFSDSPDDNNNNSASVSSLIASSCSEDKLEKEHCRKKRSKLIRISEDSEKKKKKKGLKGKKAEDSAPKITRPCSECGKQFWSWKALFGHMRCHPERQWRGINPPPNYRRQQSDQNKDFMTEEDHEIAACLLLLANGDANISRTAVDTQQQSHLWQLESFAGDATTITTTSREADGAASSGLNCRFECSSCNKVFGSHQALGGHRASHKNVKGCFANAITNTRSDGSADQGVLQVIAEDHYLQDETQNNNDNITVTSTSTSTGYGYDDDHVHGGMLVMGSVSGHKCSICLRVFPSGQALGGHKRCHWEKGDNDLSDASIAPFPPSSNSNQPCLANAVFDLNLPAHDSSSPHASYSSPPTLDLRLGL</sequence>
<accession>A0ACB9KL29</accession>
<keyword evidence="2" id="KW-1185">Reference proteome</keyword>